<sequence>MREPGIPRGRPVLVPPHRLQEQLVLRHQRLVHPARHAHRQAHILEVLVPPAPLQQQHLVLRLVRFSGELDDGRPLDGAPCGEGRVRPDDGAGARAARGTGEGAPGPGDGGRERRRRGGARVVGGADGAGAAAPGGFAGGAGALGLLGGDVGGAVERPCASGEEGWEGCFVGGPVGTVFVRVGAVGFCGERGLGHGKAA</sequence>
<comment type="caution">
    <text evidence="1">The sequence shown here is derived from an EMBL/GenBank/DDBJ whole genome shotgun (WGS) entry which is preliminary data.</text>
</comment>
<keyword evidence="2" id="KW-1185">Reference proteome</keyword>
<dbReference type="Proteomes" id="UP000790709">
    <property type="component" value="Unassembled WGS sequence"/>
</dbReference>
<evidence type="ECO:0000313" key="1">
    <source>
        <dbReference type="EMBL" id="KAH7924161.1"/>
    </source>
</evidence>
<dbReference type="EMBL" id="MU266432">
    <property type="protein sequence ID" value="KAH7924161.1"/>
    <property type="molecule type" value="Genomic_DNA"/>
</dbReference>
<reference evidence="1" key="1">
    <citation type="journal article" date="2021" name="New Phytol.">
        <title>Evolutionary innovations through gain and loss of genes in the ectomycorrhizal Boletales.</title>
        <authorList>
            <person name="Wu G."/>
            <person name="Miyauchi S."/>
            <person name="Morin E."/>
            <person name="Kuo A."/>
            <person name="Drula E."/>
            <person name="Varga T."/>
            <person name="Kohler A."/>
            <person name="Feng B."/>
            <person name="Cao Y."/>
            <person name="Lipzen A."/>
            <person name="Daum C."/>
            <person name="Hundley H."/>
            <person name="Pangilinan J."/>
            <person name="Johnson J."/>
            <person name="Barry K."/>
            <person name="LaButti K."/>
            <person name="Ng V."/>
            <person name="Ahrendt S."/>
            <person name="Min B."/>
            <person name="Choi I.G."/>
            <person name="Park H."/>
            <person name="Plett J.M."/>
            <person name="Magnuson J."/>
            <person name="Spatafora J.W."/>
            <person name="Nagy L.G."/>
            <person name="Henrissat B."/>
            <person name="Grigoriev I.V."/>
            <person name="Yang Z.L."/>
            <person name="Xu J."/>
            <person name="Martin F.M."/>
        </authorList>
    </citation>
    <scope>NUCLEOTIDE SEQUENCE</scope>
    <source>
        <strain evidence="1">KUC20120723A-06</strain>
    </source>
</reference>
<accession>A0ACB8BEN7</accession>
<proteinExistence type="predicted"/>
<protein>
    <submittedName>
        <fullName evidence="1">Uncharacterized protein</fullName>
    </submittedName>
</protein>
<gene>
    <name evidence="1" type="ORF">BV22DRAFT_532757</name>
</gene>
<evidence type="ECO:0000313" key="2">
    <source>
        <dbReference type="Proteomes" id="UP000790709"/>
    </source>
</evidence>
<name>A0ACB8BEN7_9AGAM</name>
<organism evidence="1 2">
    <name type="scientific">Leucogyrophana mollusca</name>
    <dbReference type="NCBI Taxonomy" id="85980"/>
    <lineage>
        <taxon>Eukaryota</taxon>
        <taxon>Fungi</taxon>
        <taxon>Dikarya</taxon>
        <taxon>Basidiomycota</taxon>
        <taxon>Agaricomycotina</taxon>
        <taxon>Agaricomycetes</taxon>
        <taxon>Agaricomycetidae</taxon>
        <taxon>Boletales</taxon>
        <taxon>Boletales incertae sedis</taxon>
        <taxon>Leucogyrophana</taxon>
    </lineage>
</organism>